<gene>
    <name evidence="2" type="ORF">RhiirC2_871367</name>
</gene>
<dbReference type="AlphaFoldDB" id="A0A2N1MBT4"/>
<evidence type="ECO:0000256" key="1">
    <source>
        <dbReference type="SAM" id="MobiDB-lite"/>
    </source>
</evidence>
<dbReference type="Proteomes" id="UP000233469">
    <property type="component" value="Unassembled WGS sequence"/>
</dbReference>
<evidence type="ECO:0000313" key="3">
    <source>
        <dbReference type="Proteomes" id="UP000233469"/>
    </source>
</evidence>
<evidence type="ECO:0000313" key="2">
    <source>
        <dbReference type="EMBL" id="PKK59105.1"/>
    </source>
</evidence>
<name>A0A2N1MBT4_9GLOM</name>
<feature type="compositionally biased region" description="Polar residues" evidence="1">
    <location>
        <begin position="191"/>
        <end position="206"/>
    </location>
</feature>
<feature type="region of interest" description="Disordered" evidence="1">
    <location>
        <begin position="187"/>
        <end position="206"/>
    </location>
</feature>
<comment type="caution">
    <text evidence="2">The sequence shown here is derived from an EMBL/GenBank/DDBJ whole genome shotgun (WGS) entry which is preliminary data.</text>
</comment>
<accession>A0A2N1MBT4</accession>
<proteinExistence type="predicted"/>
<protein>
    <submittedName>
        <fullName evidence="2">Uncharacterized protein</fullName>
    </submittedName>
</protein>
<dbReference type="EMBL" id="LLXL01003219">
    <property type="protein sequence ID" value="PKK59105.1"/>
    <property type="molecule type" value="Genomic_DNA"/>
</dbReference>
<dbReference type="VEuPathDB" id="FungiDB:FUN_023712"/>
<reference evidence="2 3" key="1">
    <citation type="submission" date="2016-04" db="EMBL/GenBank/DDBJ databases">
        <title>Genome analyses suggest a sexual origin of heterokaryosis in a supposedly ancient asexual fungus.</title>
        <authorList>
            <person name="Ropars J."/>
            <person name="Sedzielewska K."/>
            <person name="Noel J."/>
            <person name="Charron P."/>
            <person name="Farinelli L."/>
            <person name="Marton T."/>
            <person name="Kruger M."/>
            <person name="Pelin A."/>
            <person name="Brachmann A."/>
            <person name="Corradi N."/>
        </authorList>
    </citation>
    <scope>NUCLEOTIDE SEQUENCE [LARGE SCALE GENOMIC DNA]</scope>
    <source>
        <strain evidence="2 3">C2</strain>
    </source>
</reference>
<organism evidence="2 3">
    <name type="scientific">Rhizophagus irregularis</name>
    <dbReference type="NCBI Taxonomy" id="588596"/>
    <lineage>
        <taxon>Eukaryota</taxon>
        <taxon>Fungi</taxon>
        <taxon>Fungi incertae sedis</taxon>
        <taxon>Mucoromycota</taxon>
        <taxon>Glomeromycotina</taxon>
        <taxon>Glomeromycetes</taxon>
        <taxon>Glomerales</taxon>
        <taxon>Glomeraceae</taxon>
        <taxon>Rhizophagus</taxon>
    </lineage>
</organism>
<sequence>MSDTSDEVWNLDLLPDDSRTLNKDEYSVTITNNSSDTASGITRIYRQACSEEGREMKKAGGLVPAISNSNPVKWVSESAHYASQHHNTNSTENQNVYRFEVDSKRYEEDIRNQSLEKTTFNAKSARHWEKQHENFDELNYWDQQGKEYTRNKVGQPPPEGKVNIGIRDGNIAKFNDTVEYGVKKLSRQAEDNASNWIPSEEAFTTS</sequence>
<reference evidence="2 3" key="2">
    <citation type="submission" date="2017-10" db="EMBL/GenBank/DDBJ databases">
        <title>Extensive intraspecific genome diversity in a model arbuscular mycorrhizal fungus.</title>
        <authorList>
            <person name="Chen E.C.H."/>
            <person name="Morin E."/>
            <person name="Baudet D."/>
            <person name="Noel J."/>
            <person name="Ndikumana S."/>
            <person name="Charron P."/>
            <person name="St-Onge C."/>
            <person name="Giorgi J."/>
            <person name="Grigoriev I.V."/>
            <person name="Roux C."/>
            <person name="Martin F.M."/>
            <person name="Corradi N."/>
        </authorList>
    </citation>
    <scope>NUCLEOTIDE SEQUENCE [LARGE SCALE GENOMIC DNA]</scope>
    <source>
        <strain evidence="2 3">C2</strain>
    </source>
</reference>